<protein>
    <submittedName>
        <fullName evidence="1">Trafficking protein particle complex subunit 9 isoform X1</fullName>
    </submittedName>
</protein>
<proteinExistence type="predicted"/>
<comment type="caution">
    <text evidence="1">The sequence shown here is derived from an EMBL/GenBank/DDBJ whole genome shotgun (WGS) entry which is preliminary data.</text>
</comment>
<keyword evidence="2" id="KW-1185">Reference proteome</keyword>
<reference evidence="1 2" key="1">
    <citation type="journal article" date="2020" name="Nat. Commun.">
        <title>Genome of Tripterygium wilfordii and identification of cytochrome P450 involved in triptolide biosynthesis.</title>
        <authorList>
            <person name="Tu L."/>
            <person name="Su P."/>
            <person name="Zhang Z."/>
            <person name="Gao L."/>
            <person name="Wang J."/>
            <person name="Hu T."/>
            <person name="Zhou J."/>
            <person name="Zhang Y."/>
            <person name="Zhao Y."/>
            <person name="Liu Y."/>
            <person name="Song Y."/>
            <person name="Tong Y."/>
            <person name="Lu Y."/>
            <person name="Yang J."/>
            <person name="Xu C."/>
            <person name="Jia M."/>
            <person name="Peters R.J."/>
            <person name="Huang L."/>
            <person name="Gao W."/>
        </authorList>
    </citation>
    <scope>NUCLEOTIDE SEQUENCE [LARGE SCALE GENOMIC DNA]</scope>
    <source>
        <strain evidence="2">cv. XIE 37</strain>
        <tissue evidence="1">Leaf</tissue>
    </source>
</reference>
<dbReference type="AlphaFoldDB" id="A0A7J7DPB1"/>
<dbReference type="PANTHER" id="PTHR21512:SF5">
    <property type="entry name" value="TRAFFICKING PROTEIN PARTICLE COMPLEX SUBUNIT 9"/>
    <property type="match status" value="1"/>
</dbReference>
<gene>
    <name evidence="1" type="ORF">HS088_TW04G00097</name>
</gene>
<accession>A0A7J7DPB1</accession>
<evidence type="ECO:0000313" key="1">
    <source>
        <dbReference type="EMBL" id="KAF5748147.1"/>
    </source>
</evidence>
<dbReference type="GO" id="GO:0005802">
    <property type="term" value="C:trans-Golgi network"/>
    <property type="evidence" value="ECO:0007669"/>
    <property type="project" value="TreeGrafter"/>
</dbReference>
<organism evidence="1 2">
    <name type="scientific">Tripterygium wilfordii</name>
    <name type="common">Thunder God vine</name>
    <dbReference type="NCBI Taxonomy" id="458696"/>
    <lineage>
        <taxon>Eukaryota</taxon>
        <taxon>Viridiplantae</taxon>
        <taxon>Streptophyta</taxon>
        <taxon>Embryophyta</taxon>
        <taxon>Tracheophyta</taxon>
        <taxon>Spermatophyta</taxon>
        <taxon>Magnoliopsida</taxon>
        <taxon>eudicotyledons</taxon>
        <taxon>Gunneridae</taxon>
        <taxon>Pentapetalae</taxon>
        <taxon>rosids</taxon>
        <taxon>fabids</taxon>
        <taxon>Celastrales</taxon>
        <taxon>Celastraceae</taxon>
        <taxon>Tripterygium</taxon>
    </lineage>
</organism>
<dbReference type="InterPro" id="IPR013935">
    <property type="entry name" value="Trs120_TRAPPC9"/>
</dbReference>
<evidence type="ECO:0000313" key="2">
    <source>
        <dbReference type="Proteomes" id="UP000593562"/>
    </source>
</evidence>
<sequence>MRGNLILFPPPDRQTHEFHFETMMQDIAASLLIEFEKWFLKAESAGTILKMPLDSQASLSLAELCTISKRWESGRNSAGELNIDAVQTALQTSVMDVLLPDPLTFGFRLVRHDREHAEKLDVPIESSICIDKGSVLAHDMTPMEVLVRNNTTEMIKSLSIRCRDVAGENCAKGVKATVLWSDVLNGITMEVPALQESRHSFFLYFPVPDGLDAKALIWMPWAKYDGPQPNLMVSRPGLDLDSLCS</sequence>
<dbReference type="EMBL" id="JAAARO010000004">
    <property type="protein sequence ID" value="KAF5748147.1"/>
    <property type="molecule type" value="Genomic_DNA"/>
</dbReference>
<dbReference type="Proteomes" id="UP000593562">
    <property type="component" value="Unassembled WGS sequence"/>
</dbReference>
<name>A0A7J7DPB1_TRIWF</name>
<dbReference type="PANTHER" id="PTHR21512">
    <property type="entry name" value="TRAFFICKING PROTEIN PARTICLE COMPLEX SUBUNIT 9"/>
    <property type="match status" value="1"/>
</dbReference>
<dbReference type="InParanoid" id="A0A7J7DPB1"/>